<proteinExistence type="inferred from homology"/>
<comment type="caution">
    <text evidence="5">The sequence shown here is derived from an EMBL/GenBank/DDBJ whole genome shotgun (WGS) entry which is preliminary data.</text>
</comment>
<comment type="similarity">
    <text evidence="3">Belongs to the ustYa family.</text>
</comment>
<evidence type="ECO:0000313" key="6">
    <source>
        <dbReference type="Proteomes" id="UP001212997"/>
    </source>
</evidence>
<dbReference type="EMBL" id="JANAWD010000341">
    <property type="protein sequence ID" value="KAJ3481077.1"/>
    <property type="molecule type" value="Genomic_DNA"/>
</dbReference>
<dbReference type="Proteomes" id="UP001212997">
    <property type="component" value="Unassembled WGS sequence"/>
</dbReference>
<keyword evidence="6" id="KW-1185">Reference proteome</keyword>
<protein>
    <recommendedName>
        <fullName evidence="7">Oxidase ustYa</fullName>
    </recommendedName>
</protein>
<evidence type="ECO:0008006" key="7">
    <source>
        <dbReference type="Google" id="ProtNLM"/>
    </source>
</evidence>
<keyword evidence="4" id="KW-0812">Transmembrane</keyword>
<dbReference type="GO" id="GO:0016491">
    <property type="term" value="F:oxidoreductase activity"/>
    <property type="evidence" value="ECO:0007669"/>
    <property type="project" value="UniProtKB-KW"/>
</dbReference>
<evidence type="ECO:0000256" key="4">
    <source>
        <dbReference type="SAM" id="Phobius"/>
    </source>
</evidence>
<evidence type="ECO:0000256" key="1">
    <source>
        <dbReference type="ARBA" id="ARBA00004685"/>
    </source>
</evidence>
<name>A0AAD5V3H0_9APHY</name>
<organism evidence="5 6">
    <name type="scientific">Meripilus lineatus</name>
    <dbReference type="NCBI Taxonomy" id="2056292"/>
    <lineage>
        <taxon>Eukaryota</taxon>
        <taxon>Fungi</taxon>
        <taxon>Dikarya</taxon>
        <taxon>Basidiomycota</taxon>
        <taxon>Agaricomycotina</taxon>
        <taxon>Agaricomycetes</taxon>
        <taxon>Polyporales</taxon>
        <taxon>Meripilaceae</taxon>
        <taxon>Meripilus</taxon>
    </lineage>
</organism>
<evidence type="ECO:0000313" key="5">
    <source>
        <dbReference type="EMBL" id="KAJ3481077.1"/>
    </source>
</evidence>
<gene>
    <name evidence="5" type="ORF">NLI96_g7905</name>
</gene>
<dbReference type="GO" id="GO:0043386">
    <property type="term" value="P:mycotoxin biosynthetic process"/>
    <property type="evidence" value="ECO:0007669"/>
    <property type="project" value="InterPro"/>
</dbReference>
<evidence type="ECO:0000256" key="2">
    <source>
        <dbReference type="ARBA" id="ARBA00023002"/>
    </source>
</evidence>
<comment type="pathway">
    <text evidence="1">Mycotoxin biosynthesis.</text>
</comment>
<dbReference type="AlphaFoldDB" id="A0AAD5V3H0"/>
<dbReference type="PANTHER" id="PTHR33365:SF11">
    <property type="entry name" value="TAT PATHWAY SIGNAL SEQUENCE"/>
    <property type="match status" value="1"/>
</dbReference>
<dbReference type="PANTHER" id="PTHR33365">
    <property type="entry name" value="YALI0B05434P"/>
    <property type="match status" value="1"/>
</dbReference>
<feature type="transmembrane region" description="Helical" evidence="4">
    <location>
        <begin position="12"/>
        <end position="31"/>
    </location>
</feature>
<keyword evidence="4" id="KW-1133">Transmembrane helix</keyword>
<reference evidence="5" key="1">
    <citation type="submission" date="2022-07" db="EMBL/GenBank/DDBJ databases">
        <title>Genome Sequence of Physisporinus lineatus.</title>
        <authorList>
            <person name="Buettner E."/>
        </authorList>
    </citation>
    <scope>NUCLEOTIDE SEQUENCE</scope>
    <source>
        <strain evidence="5">VT162</strain>
    </source>
</reference>
<sequence>MVSQDTLRSTPWFLATSAVLLLAIAFNLYAIRLNPKETIDFDKYSYFGSDFPPTIIPLSEHPYDSTLRFDDTVFYAPNSTVEWDSTFPSTSGFVRLGPKRHLYGISMFHQLHCLQQFSNAIAKRPTRQTEWDHVSHCMNYVRQMVLCASNLRLEPLKESPQGLKVDGLGLKHTCRDWTRLWDLAEENYKGWTKEERQDDDS</sequence>
<accession>A0AAD5V3H0</accession>
<dbReference type="InterPro" id="IPR021765">
    <property type="entry name" value="UstYa-like"/>
</dbReference>
<keyword evidence="2" id="KW-0560">Oxidoreductase</keyword>
<keyword evidence="4" id="KW-0472">Membrane</keyword>
<evidence type="ECO:0000256" key="3">
    <source>
        <dbReference type="ARBA" id="ARBA00035112"/>
    </source>
</evidence>
<dbReference type="Pfam" id="PF11807">
    <property type="entry name" value="UstYa"/>
    <property type="match status" value="1"/>
</dbReference>